<feature type="domain" description="CCHC-type" evidence="3">
    <location>
        <begin position="88"/>
        <end position="102"/>
    </location>
</feature>
<accession>A0A699K175</accession>
<keyword evidence="1" id="KW-0862">Zinc</keyword>
<sequence length="640" mass="71349">SAPTNNNQRTSSNPRNCQIAQPVMNMGQDRQIQNVGGNGGNQFRQYAGQVAQNQQGFNAWQNGIANQSGTGNVVAVRAEGTRIRNQARCYNCRGLGHIARNCIARPRRRDVAYLQTQLLIAQKEEAEIQLQDEEFDFMAAVGDLDETEEVNANCILMANLQQASTSGTQHDRAPVYDTNGSAEYTDLLEPIPEPKLVPQNDNHVTSVAPSMVHSGGVFVPQTTKSKEELFLSNVSNMVTVSKTISIPNEDLSDDTTPSVARKFLNKVKSSLVTLQRVVKQKMTLEFTIGHLLLTKSLVDVPSDLRTELDRTKEKLELCIIKKEKECVVLWNNCHLKTTYKNLFDSIKSNWAHAKLHDLIFEIAKLRAWLFEKSSKSMKNTSWTSVTSHGDKPKLSAITPLSKKLHASMSSHSVPQPKEFNIVKYRNVIAPIMFKINPSQMPRVELPPNKQSSASIRTNLITNSQRHVIVKENVSSNTVTVSSTGLVHTAKTRRPQPKGNTRNARVLSASKSSEVKKIVTVEDHRRTLLLSKNQKIMSSECNNIKLSIRNDKSKIVCDTCKQCLVTANHDACLTPSVNVLNSHANKLCANVPLSENQKRHKTQVWKPKQVGSKERLASKPRLPRLSLKWSPSGCSFDQKGK</sequence>
<dbReference type="AlphaFoldDB" id="A0A699K175"/>
<keyword evidence="1" id="KW-0863">Zinc-finger</keyword>
<dbReference type="GO" id="GO:0008270">
    <property type="term" value="F:zinc ion binding"/>
    <property type="evidence" value="ECO:0007669"/>
    <property type="project" value="UniProtKB-KW"/>
</dbReference>
<evidence type="ECO:0000313" key="4">
    <source>
        <dbReference type="EMBL" id="GFA65839.1"/>
    </source>
</evidence>
<dbReference type="SUPFAM" id="SSF57756">
    <property type="entry name" value="Retrovirus zinc finger-like domains"/>
    <property type="match status" value="1"/>
</dbReference>
<evidence type="ECO:0000259" key="3">
    <source>
        <dbReference type="PROSITE" id="PS50158"/>
    </source>
</evidence>
<gene>
    <name evidence="4" type="ORF">Tci_637811</name>
</gene>
<dbReference type="Gene3D" id="4.10.60.10">
    <property type="entry name" value="Zinc finger, CCHC-type"/>
    <property type="match status" value="1"/>
</dbReference>
<feature type="non-terminal residue" evidence="4">
    <location>
        <position position="1"/>
    </location>
</feature>
<protein>
    <recommendedName>
        <fullName evidence="3">CCHC-type domain-containing protein</fullName>
    </recommendedName>
</protein>
<proteinExistence type="predicted"/>
<dbReference type="InterPro" id="IPR001878">
    <property type="entry name" value="Znf_CCHC"/>
</dbReference>
<evidence type="ECO:0000256" key="1">
    <source>
        <dbReference type="PROSITE-ProRule" id="PRU00047"/>
    </source>
</evidence>
<comment type="caution">
    <text evidence="4">The sequence shown here is derived from an EMBL/GenBank/DDBJ whole genome shotgun (WGS) entry which is preliminary data.</text>
</comment>
<feature type="region of interest" description="Disordered" evidence="2">
    <location>
        <begin position="597"/>
        <end position="640"/>
    </location>
</feature>
<reference evidence="4" key="1">
    <citation type="journal article" date="2019" name="Sci. Rep.">
        <title>Draft genome of Tanacetum cinerariifolium, the natural source of mosquito coil.</title>
        <authorList>
            <person name="Yamashiro T."/>
            <person name="Shiraishi A."/>
            <person name="Satake H."/>
            <person name="Nakayama K."/>
        </authorList>
    </citation>
    <scope>NUCLEOTIDE SEQUENCE</scope>
</reference>
<feature type="non-terminal residue" evidence="4">
    <location>
        <position position="640"/>
    </location>
</feature>
<name>A0A699K175_TANCI</name>
<dbReference type="GO" id="GO:0003676">
    <property type="term" value="F:nucleic acid binding"/>
    <property type="evidence" value="ECO:0007669"/>
    <property type="project" value="InterPro"/>
</dbReference>
<organism evidence="4">
    <name type="scientific">Tanacetum cinerariifolium</name>
    <name type="common">Dalmatian daisy</name>
    <name type="synonym">Chrysanthemum cinerariifolium</name>
    <dbReference type="NCBI Taxonomy" id="118510"/>
    <lineage>
        <taxon>Eukaryota</taxon>
        <taxon>Viridiplantae</taxon>
        <taxon>Streptophyta</taxon>
        <taxon>Embryophyta</taxon>
        <taxon>Tracheophyta</taxon>
        <taxon>Spermatophyta</taxon>
        <taxon>Magnoliopsida</taxon>
        <taxon>eudicotyledons</taxon>
        <taxon>Gunneridae</taxon>
        <taxon>Pentapetalae</taxon>
        <taxon>asterids</taxon>
        <taxon>campanulids</taxon>
        <taxon>Asterales</taxon>
        <taxon>Asteraceae</taxon>
        <taxon>Asteroideae</taxon>
        <taxon>Anthemideae</taxon>
        <taxon>Anthemidinae</taxon>
        <taxon>Tanacetum</taxon>
    </lineage>
</organism>
<dbReference type="EMBL" id="BKCJ010463521">
    <property type="protein sequence ID" value="GFA65839.1"/>
    <property type="molecule type" value="Genomic_DNA"/>
</dbReference>
<keyword evidence="1" id="KW-0479">Metal-binding</keyword>
<dbReference type="Pfam" id="PF00098">
    <property type="entry name" value="zf-CCHC"/>
    <property type="match status" value="1"/>
</dbReference>
<evidence type="ECO:0000256" key="2">
    <source>
        <dbReference type="SAM" id="MobiDB-lite"/>
    </source>
</evidence>
<feature type="region of interest" description="Disordered" evidence="2">
    <location>
        <begin position="480"/>
        <end position="506"/>
    </location>
</feature>
<dbReference type="PROSITE" id="PS50158">
    <property type="entry name" value="ZF_CCHC"/>
    <property type="match status" value="1"/>
</dbReference>
<dbReference type="InterPro" id="IPR036875">
    <property type="entry name" value="Znf_CCHC_sf"/>
</dbReference>
<dbReference type="SMART" id="SM00343">
    <property type="entry name" value="ZnF_C2HC"/>
    <property type="match status" value="1"/>
</dbReference>